<sequence length="457" mass="51215">MANSPSTNAIDDDPTTFYIPSESSNNIIEIQFDEEVQLDAFLYDLSYEENEKVQTFHVYSSSGTESYQLKASFYGSSVYWWKMIQEFKKTVIGGLIFIQHNDPLPFQITTGNYTNEGYIGTHRIYPSHFTYSGKEAFSGFPLSYAFDDHLQTMYISKIANDDTFNNEIVVNFTEKMIVSAILLDVYYSEGMFMGSPKKIVISSSIGSDEFKFDASYEGEAVYPWTRLLFELPVPVECDKIKFEYADVTESIRFINSPLIGNINFFQALLSETVKFDKASSGYENDTFLQSIIIDPSDFTYNGPDGLPDHDLSLAFDGDIQTCYISSEPNNLSFNNFVSIKFSKTVILEAFLYDAYYDGSILHGCPTGVFVFASLSNNDQYLVAAFFGSPVSSWSKIQFVFPSFVECDGLTIEFITVTSQSIVGNSNSPVINGIHIIRAQIPATPEPTNSSEPTNSPS</sequence>
<dbReference type="InterPro" id="IPR008979">
    <property type="entry name" value="Galactose-bd-like_sf"/>
</dbReference>
<reference evidence="1 2" key="1">
    <citation type="submission" date="2024-04" db="EMBL/GenBank/DDBJ databases">
        <title>Tritrichomonas musculus Genome.</title>
        <authorList>
            <person name="Alves-Ferreira E."/>
            <person name="Grigg M."/>
            <person name="Lorenzi H."/>
            <person name="Galac M."/>
        </authorList>
    </citation>
    <scope>NUCLEOTIDE SEQUENCE [LARGE SCALE GENOMIC DNA]</scope>
    <source>
        <strain evidence="1 2">EAF2021</strain>
    </source>
</reference>
<dbReference type="EMBL" id="JAPFFF010000003">
    <property type="protein sequence ID" value="KAK8895674.1"/>
    <property type="molecule type" value="Genomic_DNA"/>
</dbReference>
<organism evidence="1 2">
    <name type="scientific">Tritrichomonas musculus</name>
    <dbReference type="NCBI Taxonomy" id="1915356"/>
    <lineage>
        <taxon>Eukaryota</taxon>
        <taxon>Metamonada</taxon>
        <taxon>Parabasalia</taxon>
        <taxon>Tritrichomonadida</taxon>
        <taxon>Tritrichomonadidae</taxon>
        <taxon>Tritrichomonas</taxon>
    </lineage>
</organism>
<accession>A0ABR2KX45</accession>
<dbReference type="SUPFAM" id="SSF49785">
    <property type="entry name" value="Galactose-binding domain-like"/>
    <property type="match status" value="3"/>
</dbReference>
<evidence type="ECO:0000313" key="2">
    <source>
        <dbReference type="Proteomes" id="UP001470230"/>
    </source>
</evidence>
<comment type="caution">
    <text evidence="1">The sequence shown here is derived from an EMBL/GenBank/DDBJ whole genome shotgun (WGS) entry which is preliminary data.</text>
</comment>
<evidence type="ECO:0000313" key="1">
    <source>
        <dbReference type="EMBL" id="KAK8895674.1"/>
    </source>
</evidence>
<dbReference type="Proteomes" id="UP001470230">
    <property type="component" value="Unassembled WGS sequence"/>
</dbReference>
<protein>
    <submittedName>
        <fullName evidence="1">Uncharacterized protein</fullName>
    </submittedName>
</protein>
<gene>
    <name evidence="1" type="ORF">M9Y10_024144</name>
</gene>
<name>A0ABR2KX45_9EUKA</name>
<proteinExistence type="predicted"/>
<keyword evidence="2" id="KW-1185">Reference proteome</keyword>